<accession>A0ACC1JAR9</accession>
<sequence length="136" mass="15173">MVDIIVDKSEANWLLLEFVDDRKDELKVGATGSGGLDELKQHLKDDQAAFGYVRMVMSNDELSQRTKFVFISWCGVGTRVMRKAKLSVQKGDVKNVLRSFSIEVPASELGELANDEIMLLLKKAGGANYDRQASNY</sequence>
<evidence type="ECO:0000313" key="2">
    <source>
        <dbReference type="Proteomes" id="UP001150603"/>
    </source>
</evidence>
<name>A0ACC1JAR9_9FUNG</name>
<reference evidence="1" key="1">
    <citation type="submission" date="2022-07" db="EMBL/GenBank/DDBJ databases">
        <title>Phylogenomic reconstructions and comparative analyses of Kickxellomycotina fungi.</title>
        <authorList>
            <person name="Reynolds N.K."/>
            <person name="Stajich J.E."/>
            <person name="Barry K."/>
            <person name="Grigoriev I.V."/>
            <person name="Crous P."/>
            <person name="Smith M.E."/>
        </authorList>
    </citation>
    <scope>NUCLEOTIDE SEQUENCE</scope>
    <source>
        <strain evidence="1">NRRL 5244</strain>
    </source>
</reference>
<organism evidence="1 2">
    <name type="scientific">Linderina macrospora</name>
    <dbReference type="NCBI Taxonomy" id="4868"/>
    <lineage>
        <taxon>Eukaryota</taxon>
        <taxon>Fungi</taxon>
        <taxon>Fungi incertae sedis</taxon>
        <taxon>Zoopagomycota</taxon>
        <taxon>Kickxellomycotina</taxon>
        <taxon>Kickxellomycetes</taxon>
        <taxon>Kickxellales</taxon>
        <taxon>Kickxellaceae</taxon>
        <taxon>Linderina</taxon>
    </lineage>
</organism>
<protein>
    <submittedName>
        <fullName evidence="1">Uncharacterized protein</fullName>
    </submittedName>
</protein>
<dbReference type="EMBL" id="JANBPW010001487">
    <property type="protein sequence ID" value="KAJ1944312.1"/>
    <property type="molecule type" value="Genomic_DNA"/>
</dbReference>
<gene>
    <name evidence="1" type="ORF">FBU59_002636</name>
</gene>
<keyword evidence="2" id="KW-1185">Reference proteome</keyword>
<proteinExistence type="predicted"/>
<evidence type="ECO:0000313" key="1">
    <source>
        <dbReference type="EMBL" id="KAJ1944312.1"/>
    </source>
</evidence>
<comment type="caution">
    <text evidence="1">The sequence shown here is derived from an EMBL/GenBank/DDBJ whole genome shotgun (WGS) entry which is preliminary data.</text>
</comment>
<dbReference type="Proteomes" id="UP001150603">
    <property type="component" value="Unassembled WGS sequence"/>
</dbReference>